<dbReference type="Gene3D" id="3.40.50.1980">
    <property type="entry name" value="Nitrogenase molybdenum iron protein domain"/>
    <property type="match status" value="1"/>
</dbReference>
<dbReference type="SUPFAM" id="SSF53807">
    <property type="entry name" value="Helical backbone' metal receptor"/>
    <property type="match status" value="1"/>
</dbReference>
<protein>
    <submittedName>
        <fullName evidence="2">Periplasmic solute-binding family protein</fullName>
    </submittedName>
</protein>
<dbReference type="GO" id="GO:0046872">
    <property type="term" value="F:metal ion binding"/>
    <property type="evidence" value="ECO:0007669"/>
    <property type="project" value="InterPro"/>
</dbReference>
<feature type="compositionally biased region" description="Polar residues" evidence="1">
    <location>
        <begin position="145"/>
        <end position="177"/>
    </location>
</feature>
<dbReference type="STRING" id="1437606.BBOH_0315"/>
<proteinExistence type="predicted"/>
<gene>
    <name evidence="2" type="ORF">BBOH_0315</name>
</gene>
<dbReference type="EMBL" id="JGYP01000001">
    <property type="protein sequence ID" value="KFI46841.1"/>
    <property type="molecule type" value="Genomic_DNA"/>
</dbReference>
<accession>A0A086ZJZ1</accession>
<dbReference type="Proteomes" id="UP000029096">
    <property type="component" value="Unassembled WGS sequence"/>
</dbReference>
<dbReference type="Pfam" id="PF01297">
    <property type="entry name" value="ZnuA"/>
    <property type="match status" value="1"/>
</dbReference>
<feature type="compositionally biased region" description="Basic and acidic residues" evidence="1">
    <location>
        <begin position="128"/>
        <end position="144"/>
    </location>
</feature>
<dbReference type="GO" id="GO:0030001">
    <property type="term" value="P:metal ion transport"/>
    <property type="evidence" value="ECO:0007669"/>
    <property type="project" value="InterPro"/>
</dbReference>
<reference evidence="2 3" key="1">
    <citation type="submission" date="2014-03" db="EMBL/GenBank/DDBJ databases">
        <title>Genomics of Bifidobacteria.</title>
        <authorList>
            <person name="Ventura M."/>
            <person name="Milani C."/>
            <person name="Lugli G.A."/>
        </authorList>
    </citation>
    <scope>NUCLEOTIDE SEQUENCE [LARGE SCALE GENOMIC DNA]</scope>
    <source>
        <strain evidence="2 3">DSM 22767</strain>
    </source>
</reference>
<organism evidence="2 3">
    <name type="scientific">Bifidobacterium bohemicum DSM 22767</name>
    <dbReference type="NCBI Taxonomy" id="1437606"/>
    <lineage>
        <taxon>Bacteria</taxon>
        <taxon>Bacillati</taxon>
        <taxon>Actinomycetota</taxon>
        <taxon>Actinomycetes</taxon>
        <taxon>Bifidobacteriales</taxon>
        <taxon>Bifidobacteriaceae</taxon>
        <taxon>Bifidobacterium</taxon>
    </lineage>
</organism>
<dbReference type="eggNOG" id="COG0803">
    <property type="taxonomic scope" value="Bacteria"/>
</dbReference>
<evidence type="ECO:0000313" key="3">
    <source>
        <dbReference type="Proteomes" id="UP000029096"/>
    </source>
</evidence>
<dbReference type="AlphaFoldDB" id="A0A086ZJZ1"/>
<dbReference type="InterPro" id="IPR006127">
    <property type="entry name" value="ZnuA-like"/>
</dbReference>
<comment type="caution">
    <text evidence="2">The sequence shown here is derived from an EMBL/GenBank/DDBJ whole genome shotgun (WGS) entry which is preliminary data.</text>
</comment>
<evidence type="ECO:0000313" key="2">
    <source>
        <dbReference type="EMBL" id="KFI46841.1"/>
    </source>
</evidence>
<keyword evidence="3" id="KW-1185">Reference proteome</keyword>
<evidence type="ECO:0000256" key="1">
    <source>
        <dbReference type="SAM" id="MobiDB-lite"/>
    </source>
</evidence>
<name>A0A086ZJZ1_9BIFI</name>
<sequence>MAGFKKDHPDATYAATESVAYYLMDDLGFTDKTPQGYIQAMTTGAQPDRADMDNLRMLASSRTINVLVNDTQQANDMTNTITGAAGRSQLPVVDITEQMPSDQKTLGSWIAALIEQFQSAMTAFDNTEEGHRKVDGADASRNHSSDSTPDSGISDSEHQPTNSEHMPSNQGQTDPGK</sequence>
<feature type="region of interest" description="Disordered" evidence="1">
    <location>
        <begin position="128"/>
        <end position="177"/>
    </location>
</feature>